<evidence type="ECO:0000313" key="3">
    <source>
        <dbReference type="Proteomes" id="UP001201163"/>
    </source>
</evidence>
<evidence type="ECO:0000313" key="2">
    <source>
        <dbReference type="EMBL" id="KAH8991688.1"/>
    </source>
</evidence>
<dbReference type="Proteomes" id="UP001201163">
    <property type="component" value="Unassembled WGS sequence"/>
</dbReference>
<dbReference type="InterPro" id="IPR045247">
    <property type="entry name" value="Oye-like"/>
</dbReference>
<feature type="non-terminal residue" evidence="2">
    <location>
        <position position="1"/>
    </location>
</feature>
<dbReference type="GO" id="GO:0010181">
    <property type="term" value="F:FMN binding"/>
    <property type="evidence" value="ECO:0007669"/>
    <property type="project" value="InterPro"/>
</dbReference>
<dbReference type="InterPro" id="IPR013785">
    <property type="entry name" value="Aldolase_TIM"/>
</dbReference>
<comment type="caution">
    <text evidence="2">The sequence shown here is derived from an EMBL/GenBank/DDBJ whole genome shotgun (WGS) entry which is preliminary data.</text>
</comment>
<dbReference type="PANTHER" id="PTHR22893:SF91">
    <property type="entry name" value="NADPH DEHYDROGENASE 2-RELATED"/>
    <property type="match status" value="1"/>
</dbReference>
<feature type="domain" description="NADH:flavin oxidoreductase/NADH oxidase N-terminal" evidence="1">
    <location>
        <begin position="1"/>
        <end position="259"/>
    </location>
</feature>
<reference evidence="2" key="1">
    <citation type="submission" date="2022-01" db="EMBL/GenBank/DDBJ databases">
        <title>Comparative genomics reveals a dynamic genome evolution in the ectomycorrhizal milk-cap (Lactarius) mushrooms.</title>
        <authorList>
            <consortium name="DOE Joint Genome Institute"/>
            <person name="Lebreton A."/>
            <person name="Tang N."/>
            <person name="Kuo A."/>
            <person name="LaButti K."/>
            <person name="Drula E."/>
            <person name="Barry K."/>
            <person name="Clum A."/>
            <person name="Lipzen A."/>
            <person name="Mousain D."/>
            <person name="Ng V."/>
            <person name="Wang R."/>
            <person name="Wang X."/>
            <person name="Dai Y."/>
            <person name="Henrissat B."/>
            <person name="Grigoriev I.V."/>
            <person name="Guerin-Laguette A."/>
            <person name="Yu F."/>
            <person name="Martin F.M."/>
        </authorList>
    </citation>
    <scope>NUCLEOTIDE SEQUENCE</scope>
    <source>
        <strain evidence="2">QP</strain>
    </source>
</reference>
<evidence type="ECO:0000259" key="1">
    <source>
        <dbReference type="Pfam" id="PF00724"/>
    </source>
</evidence>
<name>A0AAD4LFJ6_9AGAM</name>
<protein>
    <submittedName>
        <fullName evidence="2">FMN-linked oxidoreductase</fullName>
    </submittedName>
</protein>
<accession>A0AAD4LFJ6</accession>
<keyword evidence="3" id="KW-1185">Reference proteome</keyword>
<dbReference type="PANTHER" id="PTHR22893">
    <property type="entry name" value="NADH OXIDOREDUCTASE-RELATED"/>
    <property type="match status" value="1"/>
</dbReference>
<dbReference type="InterPro" id="IPR001155">
    <property type="entry name" value="OxRdtase_FMN_N"/>
</dbReference>
<dbReference type="Pfam" id="PF00724">
    <property type="entry name" value="Oxidored_FMN"/>
    <property type="match status" value="1"/>
</dbReference>
<dbReference type="GO" id="GO:0016491">
    <property type="term" value="F:oxidoreductase activity"/>
    <property type="evidence" value="ECO:0007669"/>
    <property type="project" value="InterPro"/>
</dbReference>
<organism evidence="2 3">
    <name type="scientific">Lactarius akahatsu</name>
    <dbReference type="NCBI Taxonomy" id="416441"/>
    <lineage>
        <taxon>Eukaryota</taxon>
        <taxon>Fungi</taxon>
        <taxon>Dikarya</taxon>
        <taxon>Basidiomycota</taxon>
        <taxon>Agaricomycotina</taxon>
        <taxon>Agaricomycetes</taxon>
        <taxon>Russulales</taxon>
        <taxon>Russulaceae</taxon>
        <taxon>Lactarius</taxon>
    </lineage>
</organism>
<gene>
    <name evidence="2" type="ORF">EDB92DRAFT_1798047</name>
</gene>
<proteinExistence type="predicted"/>
<dbReference type="EMBL" id="JAKELL010000025">
    <property type="protein sequence ID" value="KAH8991688.1"/>
    <property type="molecule type" value="Genomic_DNA"/>
</dbReference>
<dbReference type="AlphaFoldDB" id="A0AAD4LFJ6"/>
<dbReference type="Gene3D" id="3.20.20.70">
    <property type="entry name" value="Aldolase class I"/>
    <property type="match status" value="1"/>
</dbReference>
<sequence>PACVGATNLQHRIVMAFLTRLRADRGHIHGELSKKYYAQRSSVPGTFIISLAPCPLRSGTCEPGIWSDAQVARKRFIFPHITNAVHASGSYVFLQLWVGCTADPAVLRGSLISPISLGNGKLHSGDGEPIVPRELAVVEIEEHVQLFSKAANNAIEAGFDGMEVHVVNGHLHDQFLQTVSNERMDECEGSIDNCVHFPLEVNNAVVETAGAERMAVRISPLFKFQNTHFVDPLPSFATFIGRVRDAHPNFAYTHVVESRANDITIG</sequence>
<dbReference type="SUPFAM" id="SSF51395">
    <property type="entry name" value="FMN-linked oxidoreductases"/>
    <property type="match status" value="1"/>
</dbReference>